<organism evidence="3 4">
    <name type="scientific">Periconia macrospinosa</name>
    <dbReference type="NCBI Taxonomy" id="97972"/>
    <lineage>
        <taxon>Eukaryota</taxon>
        <taxon>Fungi</taxon>
        <taxon>Dikarya</taxon>
        <taxon>Ascomycota</taxon>
        <taxon>Pezizomycotina</taxon>
        <taxon>Dothideomycetes</taxon>
        <taxon>Pleosporomycetidae</taxon>
        <taxon>Pleosporales</taxon>
        <taxon>Massarineae</taxon>
        <taxon>Periconiaceae</taxon>
        <taxon>Periconia</taxon>
    </lineage>
</organism>
<protein>
    <recommendedName>
        <fullName evidence="2">DUF7905 domain-containing protein</fullName>
    </recommendedName>
</protein>
<feature type="region of interest" description="Disordered" evidence="1">
    <location>
        <begin position="1"/>
        <end position="24"/>
    </location>
</feature>
<accession>A0A2V1DYT7</accession>
<feature type="region of interest" description="Disordered" evidence="1">
    <location>
        <begin position="573"/>
        <end position="599"/>
    </location>
</feature>
<evidence type="ECO:0000256" key="1">
    <source>
        <dbReference type="SAM" id="MobiDB-lite"/>
    </source>
</evidence>
<dbReference type="AlphaFoldDB" id="A0A2V1DYT7"/>
<feature type="domain" description="DUF7905" evidence="2">
    <location>
        <begin position="274"/>
        <end position="577"/>
    </location>
</feature>
<dbReference type="InterPro" id="IPR057227">
    <property type="entry name" value="DUF7905"/>
</dbReference>
<gene>
    <name evidence="3" type="ORF">DM02DRAFT_590162</name>
</gene>
<dbReference type="OrthoDB" id="4739136at2759"/>
<reference evidence="3 4" key="1">
    <citation type="journal article" date="2018" name="Sci. Rep.">
        <title>Comparative genomics provides insights into the lifestyle and reveals functional heterogeneity of dark septate endophytic fungi.</title>
        <authorList>
            <person name="Knapp D.G."/>
            <person name="Nemeth J.B."/>
            <person name="Barry K."/>
            <person name="Hainaut M."/>
            <person name="Henrissat B."/>
            <person name="Johnson J."/>
            <person name="Kuo A."/>
            <person name="Lim J.H.P."/>
            <person name="Lipzen A."/>
            <person name="Nolan M."/>
            <person name="Ohm R.A."/>
            <person name="Tamas L."/>
            <person name="Grigoriev I.V."/>
            <person name="Spatafora J.W."/>
            <person name="Nagy L.G."/>
            <person name="Kovacs G.M."/>
        </authorList>
    </citation>
    <scope>NUCLEOTIDE SEQUENCE [LARGE SCALE GENOMIC DNA]</scope>
    <source>
        <strain evidence="3 4">DSE2036</strain>
    </source>
</reference>
<dbReference type="EMBL" id="KZ805348">
    <property type="protein sequence ID" value="PVI02040.1"/>
    <property type="molecule type" value="Genomic_DNA"/>
</dbReference>
<dbReference type="STRING" id="97972.A0A2V1DYT7"/>
<evidence type="ECO:0000313" key="4">
    <source>
        <dbReference type="Proteomes" id="UP000244855"/>
    </source>
</evidence>
<sequence length="622" mass="71288">MADPPRRATEHKFIGRTPSREVRVPHDRQREATYAEIDRLCKKWKSEYNCDVRALGGSGGPITKFEIYGSGSGVDKTHKEIAEWILPLNEKKSKHSLAWAKIPAYNDWQWSWQQLREQESDQKQQFKGEAPEDVPFSKIIEWPEELLDNEPNILPKDVFGLKLEGLDEIRLGEEVYISNCKTRKWAIQVQGHNRSNVQAAVDRIRKLIQKICYQISHFMENLVLVLDEDEGNEVLLEEAPGWWPFRNHTIVPRLIHDPSIENPGIFRRTVPYSSTVASVQNALKRFLELIKCEKGYYNLSIRYGVFVLQSSSTMKPESEIGKTYPFTSFTKHVETTNGCEVKRWLMNDKEGRDLLTRMMDADKYLEQTGSTGFFGYTSSLTTIQPLLRATFMLKDEHGKVNLVQIDWTDDEDGAYEKMEPRYFQLKPDTSVPKENMDIKLIELNESKAWQFSLVSMMPINKKLVPPAVRSFATGVSIKPDGDPTSSVPPLVCKRPDSSLKFFGGRIEKIYTFSIKGSGYMVDLVGRWYYQGKGVTPCCWGIDVRHKDWETHLSQMERLESGKSADWEDTISTFFPDDGHTAPPPSEAYSSAVYDSQASPPRKGTRVLLEILMQLSTFINDPE</sequence>
<dbReference type="Pfam" id="PF25482">
    <property type="entry name" value="DUF7905"/>
    <property type="match status" value="1"/>
</dbReference>
<evidence type="ECO:0000313" key="3">
    <source>
        <dbReference type="EMBL" id="PVI02040.1"/>
    </source>
</evidence>
<keyword evidence="4" id="KW-1185">Reference proteome</keyword>
<name>A0A2V1DYT7_9PLEO</name>
<proteinExistence type="predicted"/>
<dbReference type="Proteomes" id="UP000244855">
    <property type="component" value="Unassembled WGS sequence"/>
</dbReference>
<evidence type="ECO:0000259" key="2">
    <source>
        <dbReference type="Pfam" id="PF25482"/>
    </source>
</evidence>